<organism evidence="2 3">
    <name type="scientific">Gossypium anomalum</name>
    <dbReference type="NCBI Taxonomy" id="47600"/>
    <lineage>
        <taxon>Eukaryota</taxon>
        <taxon>Viridiplantae</taxon>
        <taxon>Streptophyta</taxon>
        <taxon>Embryophyta</taxon>
        <taxon>Tracheophyta</taxon>
        <taxon>Spermatophyta</taxon>
        <taxon>Magnoliopsida</taxon>
        <taxon>eudicotyledons</taxon>
        <taxon>Gunneridae</taxon>
        <taxon>Pentapetalae</taxon>
        <taxon>rosids</taxon>
        <taxon>malvids</taxon>
        <taxon>Malvales</taxon>
        <taxon>Malvaceae</taxon>
        <taxon>Malvoideae</taxon>
        <taxon>Gossypium</taxon>
    </lineage>
</organism>
<evidence type="ECO:0000313" key="2">
    <source>
        <dbReference type="EMBL" id="KAG8489311.1"/>
    </source>
</evidence>
<reference evidence="2 3" key="1">
    <citation type="journal article" date="2021" name="bioRxiv">
        <title>The Gossypium anomalum genome as a resource for cotton improvement and evolutionary analysis of hybrid incompatibility.</title>
        <authorList>
            <person name="Grover C.E."/>
            <person name="Yuan D."/>
            <person name="Arick M.A."/>
            <person name="Miller E.R."/>
            <person name="Hu G."/>
            <person name="Peterson D.G."/>
            <person name="Wendel J.F."/>
            <person name="Udall J.A."/>
        </authorList>
    </citation>
    <scope>NUCLEOTIDE SEQUENCE [LARGE SCALE GENOMIC DNA]</scope>
    <source>
        <strain evidence="2">JFW-Udall</strain>
        <tissue evidence="2">Leaf</tissue>
    </source>
</reference>
<dbReference type="OrthoDB" id="984736at2759"/>
<name>A0A8J5YFJ3_9ROSI</name>
<protein>
    <recommendedName>
        <fullName evidence="1">Aminotransferase-like plant mobile domain-containing protein</fullName>
    </recommendedName>
</protein>
<dbReference type="EMBL" id="JAHUZN010000007">
    <property type="protein sequence ID" value="KAG8489311.1"/>
    <property type="molecule type" value="Genomic_DNA"/>
</dbReference>
<gene>
    <name evidence="2" type="ORF">CXB51_017356</name>
</gene>
<evidence type="ECO:0000313" key="3">
    <source>
        <dbReference type="Proteomes" id="UP000701853"/>
    </source>
</evidence>
<dbReference type="AlphaFoldDB" id="A0A8J5YFJ3"/>
<dbReference type="PANTHER" id="PTHR46033:SF8">
    <property type="entry name" value="PROTEIN MAINTENANCE OF MERISTEMS-LIKE"/>
    <property type="match status" value="1"/>
</dbReference>
<keyword evidence="3" id="KW-1185">Reference proteome</keyword>
<dbReference type="InterPro" id="IPR044824">
    <property type="entry name" value="MAIN-like"/>
</dbReference>
<dbReference type="PANTHER" id="PTHR46033">
    <property type="entry name" value="PROTEIN MAIN-LIKE 2"/>
    <property type="match status" value="1"/>
</dbReference>
<sequence length="239" mass="28115">MAGELIRLDYKHISVDQMKMPYKPRVQVGPKTYQRVERWRPETHTFHLSCGERTITLEDRAICYDLLGAIPDNIYGGRIKMGWLRDTFPEPGNDSTEVERIRWGFTVLATLYQEMCGATPPNKAKIGGCLSLLQSRARFRFPFLRPRVNHPYTFLLITRWNHSVNYVGIPTALEDIRLLLDQWLEAQFQWTPYEDLVIWAVIPEEFFQNSNIWHVKVPLVNYAIVEMHQMDRVLQQFGF</sequence>
<evidence type="ECO:0000259" key="1">
    <source>
        <dbReference type="Pfam" id="PF10536"/>
    </source>
</evidence>
<comment type="caution">
    <text evidence="2">The sequence shown here is derived from an EMBL/GenBank/DDBJ whole genome shotgun (WGS) entry which is preliminary data.</text>
</comment>
<dbReference type="Proteomes" id="UP000701853">
    <property type="component" value="Chromosome 7"/>
</dbReference>
<dbReference type="InterPro" id="IPR019557">
    <property type="entry name" value="AminoTfrase-like_pln_mobile"/>
</dbReference>
<proteinExistence type="predicted"/>
<feature type="domain" description="Aminotransferase-like plant mobile" evidence="1">
    <location>
        <begin position="97"/>
        <end position="239"/>
    </location>
</feature>
<feature type="domain" description="Aminotransferase-like plant mobile" evidence="1">
    <location>
        <begin position="36"/>
        <end position="64"/>
    </location>
</feature>
<dbReference type="Pfam" id="PF10536">
    <property type="entry name" value="PMD"/>
    <property type="match status" value="2"/>
</dbReference>
<dbReference type="GO" id="GO:0010073">
    <property type="term" value="P:meristem maintenance"/>
    <property type="evidence" value="ECO:0007669"/>
    <property type="project" value="InterPro"/>
</dbReference>
<accession>A0A8J5YFJ3</accession>